<proteinExistence type="predicted"/>
<dbReference type="Proteomes" id="UP001163321">
    <property type="component" value="Chromosome 1"/>
</dbReference>
<comment type="caution">
    <text evidence="1">The sequence shown here is derived from an EMBL/GenBank/DDBJ whole genome shotgun (WGS) entry which is preliminary data.</text>
</comment>
<keyword evidence="2" id="KW-1185">Reference proteome</keyword>
<reference evidence="1 2" key="1">
    <citation type="journal article" date="2022" name="bioRxiv">
        <title>The genome of the oomycete Peronosclerospora sorghi, a cosmopolitan pathogen of maize and sorghum, is inflated with dispersed pseudogenes.</title>
        <authorList>
            <person name="Fletcher K."/>
            <person name="Martin F."/>
            <person name="Isakeit T."/>
            <person name="Cavanaugh K."/>
            <person name="Magill C."/>
            <person name="Michelmore R."/>
        </authorList>
    </citation>
    <scope>NUCLEOTIDE SEQUENCE [LARGE SCALE GENOMIC DNA]</scope>
    <source>
        <strain evidence="1">P6</strain>
    </source>
</reference>
<accession>A0ACC0WQN9</accession>
<dbReference type="EMBL" id="CM047580">
    <property type="protein sequence ID" value="KAI9921059.1"/>
    <property type="molecule type" value="Genomic_DNA"/>
</dbReference>
<protein>
    <submittedName>
        <fullName evidence="1">Uncharacterized protein</fullName>
    </submittedName>
</protein>
<name>A0ACC0WQN9_9STRA</name>
<organism evidence="1 2">
    <name type="scientific">Peronosclerospora sorghi</name>
    <dbReference type="NCBI Taxonomy" id="230839"/>
    <lineage>
        <taxon>Eukaryota</taxon>
        <taxon>Sar</taxon>
        <taxon>Stramenopiles</taxon>
        <taxon>Oomycota</taxon>
        <taxon>Peronosporomycetes</taxon>
        <taxon>Peronosporales</taxon>
        <taxon>Peronosporaceae</taxon>
        <taxon>Peronosclerospora</taxon>
    </lineage>
</organism>
<sequence length="269" mass="30941">MGFEICRSGLRKFIFCSNWPADIVDGKISRELQARALEIPSIRRDVRKVFFYVPLLMRGCSYREEIEVNTEWELEDNNQALIRSVGGDTGRDETRADGTVDEFSLVWRCGISQLPRGSTAQGVYLVCHENFNAVAGVIVAAMLHHSAPWEREKDEATFVTPSSPLLVLLSALTVDEDVTVRSSPMQSMCQWLQPLKPSINTWREREPNKWEPILLRYDILTWRSHMFQVIKTTFSWSDAKMLACMHDGPWSVIKLVHFSVIKRFFQLSI</sequence>
<evidence type="ECO:0000313" key="2">
    <source>
        <dbReference type="Proteomes" id="UP001163321"/>
    </source>
</evidence>
<evidence type="ECO:0000313" key="1">
    <source>
        <dbReference type="EMBL" id="KAI9921059.1"/>
    </source>
</evidence>
<gene>
    <name evidence="1" type="ORF">PsorP6_002445</name>
</gene>